<keyword evidence="8" id="KW-0812">Transmembrane</keyword>
<gene>
    <name evidence="10" type="ORF">CTI12_AA208680</name>
</gene>
<dbReference type="InterPro" id="IPR035513">
    <property type="entry name" value="Invertase/methylesterase_inhib"/>
</dbReference>
<dbReference type="AlphaFoldDB" id="A0A2U1P072"/>
<evidence type="ECO:0000256" key="4">
    <source>
        <dbReference type="ARBA" id="ARBA00022729"/>
    </source>
</evidence>
<feature type="transmembrane region" description="Helical" evidence="8">
    <location>
        <begin position="44"/>
        <end position="65"/>
    </location>
</feature>
<evidence type="ECO:0000256" key="2">
    <source>
        <dbReference type="ARBA" id="ARBA00007786"/>
    </source>
</evidence>
<evidence type="ECO:0000313" key="11">
    <source>
        <dbReference type="Proteomes" id="UP000245207"/>
    </source>
</evidence>
<dbReference type="Pfam" id="PF04043">
    <property type="entry name" value="PMEI"/>
    <property type="match status" value="1"/>
</dbReference>
<dbReference type="SMART" id="SM00856">
    <property type="entry name" value="PMEI"/>
    <property type="match status" value="1"/>
</dbReference>
<evidence type="ECO:0000256" key="5">
    <source>
        <dbReference type="ARBA" id="ARBA00023157"/>
    </source>
</evidence>
<dbReference type="NCBIfam" id="TIGR01614">
    <property type="entry name" value="PME_inhib"/>
    <property type="match status" value="1"/>
</dbReference>
<dbReference type="CDD" id="cd15798">
    <property type="entry name" value="PMEI-like_3"/>
    <property type="match status" value="1"/>
</dbReference>
<dbReference type="GO" id="GO:0004857">
    <property type="term" value="F:enzyme inhibitor activity"/>
    <property type="evidence" value="ECO:0007669"/>
    <property type="project" value="InterPro"/>
</dbReference>
<keyword evidence="11" id="KW-1185">Reference proteome</keyword>
<dbReference type="InterPro" id="IPR051955">
    <property type="entry name" value="PME_Inhibitor"/>
</dbReference>
<comment type="similarity">
    <text evidence="2">In the C-terminal section; belongs to the pectinesterase family.</text>
</comment>
<comment type="similarity">
    <text evidence="1">In the N-terminal section; belongs to the PMEI family.</text>
</comment>
<evidence type="ECO:0000256" key="8">
    <source>
        <dbReference type="SAM" id="Phobius"/>
    </source>
</evidence>
<keyword evidence="8" id="KW-1133">Transmembrane helix</keyword>
<sequence length="254" mass="27706">MEEESHILVKPKVNSSDDDDDIEESTSTSTSQQPQSPTRRRTTAVIITLTILFVIIGAILAAGAYDTRANSSQPDDTRLSSIKATRSIKAVCAVTHDPPTCVTDLTTLDSTNLYDPELIFNLTLSRALTELVRISTLPKTLISKSTDLRAGSALRDCVSLFDDAVSQLSQAIEAMKSGEDGRILNEEKVGDLKTWISSAMSDQETCTDGLEEMGSSDLEEVKMKVKVSSEFMSDCLAVLDNLEKILNLFGKKLH</sequence>
<dbReference type="EMBL" id="PKPP01001899">
    <property type="protein sequence ID" value="PWA79117.1"/>
    <property type="molecule type" value="Genomic_DNA"/>
</dbReference>
<dbReference type="EC" id="3.1.1.11" evidence="3"/>
<dbReference type="PANTHER" id="PTHR31080:SF303">
    <property type="entry name" value="PECTINESTERASE 1-LIKE"/>
    <property type="match status" value="1"/>
</dbReference>
<dbReference type="FunFam" id="1.20.140.40:FF:000010">
    <property type="entry name" value="Pectinesterase"/>
    <property type="match status" value="1"/>
</dbReference>
<evidence type="ECO:0000313" key="10">
    <source>
        <dbReference type="EMBL" id="PWA79117.1"/>
    </source>
</evidence>
<name>A0A2U1P072_ARTAN</name>
<keyword evidence="6" id="KW-0325">Glycoprotein</keyword>
<feature type="domain" description="Pectinesterase inhibitor" evidence="9">
    <location>
        <begin position="83"/>
        <end position="238"/>
    </location>
</feature>
<evidence type="ECO:0000256" key="7">
    <source>
        <dbReference type="SAM" id="MobiDB-lite"/>
    </source>
</evidence>
<comment type="caution">
    <text evidence="10">The sequence shown here is derived from an EMBL/GenBank/DDBJ whole genome shotgun (WGS) entry which is preliminary data.</text>
</comment>
<feature type="compositionally biased region" description="Low complexity" evidence="7">
    <location>
        <begin position="25"/>
        <end position="40"/>
    </location>
</feature>
<accession>A0A2U1P072</accession>
<dbReference type="PANTHER" id="PTHR31080">
    <property type="entry name" value="PECTINESTERASE INHIBITOR-LIKE"/>
    <property type="match status" value="1"/>
</dbReference>
<reference evidence="10 11" key="1">
    <citation type="journal article" date="2018" name="Mol. Plant">
        <title>The genome of Artemisia annua provides insight into the evolution of Asteraceae family and artemisinin biosynthesis.</title>
        <authorList>
            <person name="Shen Q."/>
            <person name="Zhang L."/>
            <person name="Liao Z."/>
            <person name="Wang S."/>
            <person name="Yan T."/>
            <person name="Shi P."/>
            <person name="Liu M."/>
            <person name="Fu X."/>
            <person name="Pan Q."/>
            <person name="Wang Y."/>
            <person name="Lv Z."/>
            <person name="Lu X."/>
            <person name="Zhang F."/>
            <person name="Jiang W."/>
            <person name="Ma Y."/>
            <person name="Chen M."/>
            <person name="Hao X."/>
            <person name="Li L."/>
            <person name="Tang Y."/>
            <person name="Lv G."/>
            <person name="Zhou Y."/>
            <person name="Sun X."/>
            <person name="Brodelius P.E."/>
            <person name="Rose J.K.C."/>
            <person name="Tang K."/>
        </authorList>
    </citation>
    <scope>NUCLEOTIDE SEQUENCE [LARGE SCALE GENOMIC DNA]</scope>
    <source>
        <strain evidence="11">cv. Huhao1</strain>
        <tissue evidence="10">Leaf</tissue>
    </source>
</reference>
<evidence type="ECO:0000259" key="9">
    <source>
        <dbReference type="SMART" id="SM00856"/>
    </source>
</evidence>
<dbReference type="Gene3D" id="1.20.140.40">
    <property type="entry name" value="Invertase/pectin methylesterase inhibitor family protein"/>
    <property type="match status" value="1"/>
</dbReference>
<dbReference type="InterPro" id="IPR006501">
    <property type="entry name" value="Pectinesterase_inhib_dom"/>
</dbReference>
<dbReference type="Proteomes" id="UP000245207">
    <property type="component" value="Unassembled WGS sequence"/>
</dbReference>
<proteinExistence type="inferred from homology"/>
<feature type="region of interest" description="Disordered" evidence="7">
    <location>
        <begin position="1"/>
        <end position="40"/>
    </location>
</feature>
<dbReference type="OrthoDB" id="1670832at2759"/>
<protein>
    <recommendedName>
        <fullName evidence="3">pectinesterase</fullName>
        <ecNumber evidence="3">3.1.1.11</ecNumber>
    </recommendedName>
</protein>
<keyword evidence="8" id="KW-0472">Membrane</keyword>
<dbReference type="STRING" id="35608.A0A2U1P072"/>
<keyword evidence="5" id="KW-1015">Disulfide bond</keyword>
<evidence type="ECO:0000256" key="3">
    <source>
        <dbReference type="ARBA" id="ARBA00013229"/>
    </source>
</evidence>
<organism evidence="10 11">
    <name type="scientific">Artemisia annua</name>
    <name type="common">Sweet wormwood</name>
    <dbReference type="NCBI Taxonomy" id="35608"/>
    <lineage>
        <taxon>Eukaryota</taxon>
        <taxon>Viridiplantae</taxon>
        <taxon>Streptophyta</taxon>
        <taxon>Embryophyta</taxon>
        <taxon>Tracheophyta</taxon>
        <taxon>Spermatophyta</taxon>
        <taxon>Magnoliopsida</taxon>
        <taxon>eudicotyledons</taxon>
        <taxon>Gunneridae</taxon>
        <taxon>Pentapetalae</taxon>
        <taxon>asterids</taxon>
        <taxon>campanulids</taxon>
        <taxon>Asterales</taxon>
        <taxon>Asteraceae</taxon>
        <taxon>Asteroideae</taxon>
        <taxon>Anthemideae</taxon>
        <taxon>Artemisiinae</taxon>
        <taxon>Artemisia</taxon>
    </lineage>
</organism>
<dbReference type="GO" id="GO:0030599">
    <property type="term" value="F:pectinesterase activity"/>
    <property type="evidence" value="ECO:0007669"/>
    <property type="project" value="UniProtKB-EC"/>
</dbReference>
<keyword evidence="4" id="KW-0732">Signal</keyword>
<evidence type="ECO:0000256" key="1">
    <source>
        <dbReference type="ARBA" id="ARBA00006027"/>
    </source>
</evidence>
<evidence type="ECO:0000256" key="6">
    <source>
        <dbReference type="ARBA" id="ARBA00023180"/>
    </source>
</evidence>
<dbReference type="SUPFAM" id="SSF101148">
    <property type="entry name" value="Plant invertase/pectin methylesterase inhibitor"/>
    <property type="match status" value="1"/>
</dbReference>